<dbReference type="InterPro" id="IPR051112">
    <property type="entry name" value="CWC26_splicing_factor"/>
</dbReference>
<evidence type="ECO:0000313" key="4">
    <source>
        <dbReference type="EMBL" id="KAJ8706072.1"/>
    </source>
</evidence>
<feature type="compositionally biased region" description="Basic and acidic residues" evidence="3">
    <location>
        <begin position="438"/>
        <end position="458"/>
    </location>
</feature>
<dbReference type="PANTHER" id="PTHR31809">
    <property type="entry name" value="BUD13 HOMOLOG"/>
    <property type="match status" value="1"/>
</dbReference>
<sequence>MSTSINQKAYLQKYLAGPSGDKKKKKKKAIKGTGLKIIDDDIDLSKLRTLDGDELDVFDQGEDAPQIAGIIDDRPEDVKKAEQFSSSSKWKIINQDDGFNSKLEIEEIKSEIKQSEKENELIFGKMYSDSEDEKKNDSDLSPPRKRDTDNATNTSDDRSPKDKNKKNDSNEPPRTEKPRERVRKPSRWGDFPPEDPATLQPSTSEHSPRPVSSQRKNKNYDSDASPPRKSKKNYDSDQSPPRKSKKSHDSPTRKSKKNYDSDVSPPRKSKGDSRRRGESPGFLSPSKKQRYSPQRQSHKDRHERYQSNPRQDKSRKHRHSTDSDLSPPRKNRRDKSASPPRKNRNKRKNSDSDQSPPRRERERDTSERDKSRRGNDSPPPSNKKMAKTLEGKLAGLQDARQLRQENESFRRREEEVFSKMTDEVSGRNAQVVSRKNKRETSEERQKLKEKAERQKELDEKYKKWTKGIKQLEDQEARVQEFLHESAKPLARLRDDRDLEDNLKQVERAGDPMLQYMRDRKRERGELGPEKPIYKGQFPPNRFNIRPGYRWDGVDRSNGYEKKYFEQQSKRKAQEEEAYKWSTEDL</sequence>
<dbReference type="Pfam" id="PF09736">
    <property type="entry name" value="Bud13"/>
    <property type="match status" value="1"/>
</dbReference>
<feature type="compositionally biased region" description="Basic and acidic residues" evidence="3">
    <location>
        <begin position="269"/>
        <end position="278"/>
    </location>
</feature>
<dbReference type="Proteomes" id="UP001231518">
    <property type="component" value="Chromosome 26"/>
</dbReference>
<dbReference type="AlphaFoldDB" id="A0AAD7Y8B3"/>
<feature type="compositionally biased region" description="Basic and acidic residues" evidence="3">
    <location>
        <begin position="247"/>
        <end position="260"/>
    </location>
</feature>
<proteinExistence type="inferred from homology"/>
<dbReference type="GO" id="GO:0003723">
    <property type="term" value="F:RNA binding"/>
    <property type="evidence" value="ECO:0007669"/>
    <property type="project" value="TreeGrafter"/>
</dbReference>
<dbReference type="InterPro" id="IPR018609">
    <property type="entry name" value="Bud13"/>
</dbReference>
<organism evidence="4 5">
    <name type="scientific">Mythimna separata</name>
    <name type="common">Oriental armyworm</name>
    <name type="synonym">Pseudaletia separata</name>
    <dbReference type="NCBI Taxonomy" id="271217"/>
    <lineage>
        <taxon>Eukaryota</taxon>
        <taxon>Metazoa</taxon>
        <taxon>Ecdysozoa</taxon>
        <taxon>Arthropoda</taxon>
        <taxon>Hexapoda</taxon>
        <taxon>Insecta</taxon>
        <taxon>Pterygota</taxon>
        <taxon>Neoptera</taxon>
        <taxon>Endopterygota</taxon>
        <taxon>Lepidoptera</taxon>
        <taxon>Glossata</taxon>
        <taxon>Ditrysia</taxon>
        <taxon>Noctuoidea</taxon>
        <taxon>Noctuidae</taxon>
        <taxon>Noctuinae</taxon>
        <taxon>Hadenini</taxon>
        <taxon>Mythimna</taxon>
    </lineage>
</organism>
<feature type="compositionally biased region" description="Polar residues" evidence="3">
    <location>
        <begin position="199"/>
        <end position="214"/>
    </location>
</feature>
<evidence type="ECO:0000313" key="5">
    <source>
        <dbReference type="Proteomes" id="UP001231518"/>
    </source>
</evidence>
<protein>
    <recommendedName>
        <fullName evidence="2">BUD13 homolog</fullName>
    </recommendedName>
</protein>
<dbReference type="GO" id="GO:0005684">
    <property type="term" value="C:U2-type spliceosomal complex"/>
    <property type="evidence" value="ECO:0007669"/>
    <property type="project" value="TreeGrafter"/>
</dbReference>
<accession>A0AAD7Y8B3</accession>
<evidence type="ECO:0000256" key="1">
    <source>
        <dbReference type="ARBA" id="ARBA00011069"/>
    </source>
</evidence>
<comment type="similarity">
    <text evidence="1">Belongs to the CWC26 family.</text>
</comment>
<feature type="compositionally biased region" description="Basic and acidic residues" evidence="3">
    <location>
        <begin position="132"/>
        <end position="179"/>
    </location>
</feature>
<name>A0AAD7Y8B3_MYTSE</name>
<evidence type="ECO:0000256" key="2">
    <source>
        <dbReference type="ARBA" id="ARBA00014454"/>
    </source>
</evidence>
<comment type="caution">
    <text evidence="4">The sequence shown here is derived from an EMBL/GenBank/DDBJ whole genome shotgun (WGS) entry which is preliminary data.</text>
</comment>
<feature type="region of interest" description="Disordered" evidence="3">
    <location>
        <begin position="111"/>
        <end position="458"/>
    </location>
</feature>
<gene>
    <name evidence="4" type="ORF">PYW07_010849</name>
</gene>
<dbReference type="EMBL" id="JARGEI010000029">
    <property type="protein sequence ID" value="KAJ8706072.1"/>
    <property type="molecule type" value="Genomic_DNA"/>
</dbReference>
<feature type="compositionally biased region" description="Basic and acidic residues" evidence="3">
    <location>
        <begin position="348"/>
        <end position="375"/>
    </location>
</feature>
<keyword evidence="5" id="KW-1185">Reference proteome</keyword>
<feature type="compositionally biased region" description="Basic and acidic residues" evidence="3">
    <location>
        <begin position="400"/>
        <end position="425"/>
    </location>
</feature>
<reference evidence="4" key="1">
    <citation type="submission" date="2023-03" db="EMBL/GenBank/DDBJ databases">
        <title>Chromosome-level genomes of two armyworms, Mythimna separata and Mythimna loreyi, provide insights into the biosynthesis and reception of sex pheromones.</title>
        <authorList>
            <person name="Zhao H."/>
        </authorList>
    </citation>
    <scope>NUCLEOTIDE SEQUENCE</scope>
    <source>
        <strain evidence="4">BeijingLab</strain>
        <tissue evidence="4">Pupa</tissue>
    </source>
</reference>
<dbReference type="GO" id="GO:0070274">
    <property type="term" value="C:RES complex"/>
    <property type="evidence" value="ECO:0007669"/>
    <property type="project" value="TreeGrafter"/>
</dbReference>
<evidence type="ECO:0000256" key="3">
    <source>
        <dbReference type="SAM" id="MobiDB-lite"/>
    </source>
</evidence>
<feature type="region of interest" description="Disordered" evidence="3">
    <location>
        <begin position="564"/>
        <end position="585"/>
    </location>
</feature>
<feature type="compositionally biased region" description="Basic and acidic residues" evidence="3">
    <location>
        <begin position="111"/>
        <end position="120"/>
    </location>
</feature>
<dbReference type="GO" id="GO:0000398">
    <property type="term" value="P:mRNA splicing, via spliceosome"/>
    <property type="evidence" value="ECO:0007669"/>
    <property type="project" value="TreeGrafter"/>
</dbReference>
<dbReference type="PANTHER" id="PTHR31809:SF0">
    <property type="entry name" value="BUD13 HOMOLOG"/>
    <property type="match status" value="1"/>
</dbReference>